<dbReference type="EMBL" id="BAAAZX010000043">
    <property type="protein sequence ID" value="GAA4028249.1"/>
    <property type="molecule type" value="Genomic_DNA"/>
</dbReference>
<reference evidence="3" key="1">
    <citation type="journal article" date="2019" name="Int. J. Syst. Evol. Microbiol.">
        <title>The Global Catalogue of Microorganisms (GCM) 10K type strain sequencing project: providing services to taxonomists for standard genome sequencing and annotation.</title>
        <authorList>
            <consortium name="The Broad Institute Genomics Platform"/>
            <consortium name="The Broad Institute Genome Sequencing Center for Infectious Disease"/>
            <person name="Wu L."/>
            <person name="Ma J."/>
        </authorList>
    </citation>
    <scope>NUCLEOTIDE SEQUENCE [LARGE SCALE GENOMIC DNA]</scope>
    <source>
        <strain evidence="3">JCM 16924</strain>
    </source>
</reference>
<sequence>MPSIGVNGTDIYYELRGTGPSVLFISGATGDAGHFDRVADLLADEFTVVTYDRRGNSRSPRPSGWEATSVPEQADDAAALLTALALAPAAVFGNSYGAITALDLLIRHPGVVRGALLHEITLFSVLENPGEAEAVVAPVVEAGMAAGGPQTAAEHFIRFAAGDDNWDRLDPDLRRRMASNGETLFGIEMGTFESYRPDDARLAGITTPAQVLVGQESPDYFHEAAAWLAARLGVEVVQTPGAHTPQWDRPEELVRTIRPLLRALS</sequence>
<dbReference type="SUPFAM" id="SSF53474">
    <property type="entry name" value="alpha/beta-Hydrolases"/>
    <property type="match status" value="1"/>
</dbReference>
<feature type="domain" description="AB hydrolase-1" evidence="1">
    <location>
        <begin position="22"/>
        <end position="255"/>
    </location>
</feature>
<dbReference type="Pfam" id="PF12697">
    <property type="entry name" value="Abhydrolase_6"/>
    <property type="match status" value="1"/>
</dbReference>
<dbReference type="GO" id="GO:0016787">
    <property type="term" value="F:hydrolase activity"/>
    <property type="evidence" value="ECO:0007669"/>
    <property type="project" value="UniProtKB-KW"/>
</dbReference>
<dbReference type="PANTHER" id="PTHR43433:SF5">
    <property type="entry name" value="AB HYDROLASE-1 DOMAIN-CONTAINING PROTEIN"/>
    <property type="match status" value="1"/>
</dbReference>
<gene>
    <name evidence="2" type="ORF">GCM10022232_87650</name>
</gene>
<dbReference type="RefSeq" id="WP_345571158.1">
    <property type="nucleotide sequence ID" value="NZ_BAAAZX010000043.1"/>
</dbReference>
<dbReference type="InterPro" id="IPR029058">
    <property type="entry name" value="AB_hydrolase_fold"/>
</dbReference>
<proteinExistence type="predicted"/>
<evidence type="ECO:0000313" key="2">
    <source>
        <dbReference type="EMBL" id="GAA4028249.1"/>
    </source>
</evidence>
<protein>
    <submittedName>
        <fullName evidence="2">Alpha/beta hydrolase</fullName>
    </submittedName>
</protein>
<dbReference type="Gene3D" id="3.40.50.1820">
    <property type="entry name" value="alpha/beta hydrolase"/>
    <property type="match status" value="1"/>
</dbReference>
<evidence type="ECO:0000313" key="3">
    <source>
        <dbReference type="Proteomes" id="UP001500456"/>
    </source>
</evidence>
<dbReference type="PANTHER" id="PTHR43433">
    <property type="entry name" value="HYDROLASE, ALPHA/BETA FOLD FAMILY PROTEIN"/>
    <property type="match status" value="1"/>
</dbReference>
<dbReference type="InterPro" id="IPR050471">
    <property type="entry name" value="AB_hydrolase"/>
</dbReference>
<name>A0ABP7TLX0_9ACTN</name>
<evidence type="ECO:0000259" key="1">
    <source>
        <dbReference type="Pfam" id="PF12697"/>
    </source>
</evidence>
<keyword evidence="3" id="KW-1185">Reference proteome</keyword>
<keyword evidence="2" id="KW-0378">Hydrolase</keyword>
<dbReference type="InterPro" id="IPR000073">
    <property type="entry name" value="AB_hydrolase_1"/>
</dbReference>
<organism evidence="2 3">
    <name type="scientific">Streptomyces plumbiresistens</name>
    <dbReference type="NCBI Taxonomy" id="511811"/>
    <lineage>
        <taxon>Bacteria</taxon>
        <taxon>Bacillati</taxon>
        <taxon>Actinomycetota</taxon>
        <taxon>Actinomycetes</taxon>
        <taxon>Kitasatosporales</taxon>
        <taxon>Streptomycetaceae</taxon>
        <taxon>Streptomyces</taxon>
    </lineage>
</organism>
<comment type="caution">
    <text evidence="2">The sequence shown here is derived from an EMBL/GenBank/DDBJ whole genome shotgun (WGS) entry which is preliminary data.</text>
</comment>
<accession>A0ABP7TLX0</accession>
<dbReference type="Proteomes" id="UP001500456">
    <property type="component" value="Unassembled WGS sequence"/>
</dbReference>